<dbReference type="PANTHER" id="PTHR43689:SF8">
    <property type="entry name" value="ALPHA_BETA-HYDROLASES SUPERFAMILY PROTEIN"/>
    <property type="match status" value="1"/>
</dbReference>
<dbReference type="STRING" id="81569.RUM4293_00165"/>
<dbReference type="SUPFAM" id="SSF53474">
    <property type="entry name" value="alpha/beta-Hydrolases"/>
    <property type="match status" value="1"/>
</dbReference>
<protein>
    <submittedName>
        <fullName evidence="2">Non-heme chloroperoxidase</fullName>
        <ecNumber evidence="2">1.11.1.10</ecNumber>
    </submittedName>
</protein>
<dbReference type="EMBL" id="CYPU01000039">
    <property type="protein sequence ID" value="CUH48229.1"/>
    <property type="molecule type" value="Genomic_DNA"/>
</dbReference>
<evidence type="ECO:0000259" key="1">
    <source>
        <dbReference type="Pfam" id="PF12697"/>
    </source>
</evidence>
<dbReference type="Pfam" id="PF12697">
    <property type="entry name" value="Abhydrolase_6"/>
    <property type="match status" value="1"/>
</dbReference>
<keyword evidence="2" id="KW-0560">Oxidoreductase</keyword>
<organism evidence="2 3">
    <name type="scientific">Ruegeria atlantica</name>
    <dbReference type="NCBI Taxonomy" id="81569"/>
    <lineage>
        <taxon>Bacteria</taxon>
        <taxon>Pseudomonadati</taxon>
        <taxon>Pseudomonadota</taxon>
        <taxon>Alphaproteobacteria</taxon>
        <taxon>Rhodobacterales</taxon>
        <taxon>Roseobacteraceae</taxon>
        <taxon>Ruegeria</taxon>
    </lineage>
</organism>
<dbReference type="InterPro" id="IPR029058">
    <property type="entry name" value="AB_hydrolase_fold"/>
</dbReference>
<accession>A0A0P1EEK2</accession>
<proteinExistence type="predicted"/>
<evidence type="ECO:0000313" key="3">
    <source>
        <dbReference type="Proteomes" id="UP000050783"/>
    </source>
</evidence>
<name>A0A0P1EEK2_9RHOB</name>
<dbReference type="Proteomes" id="UP000050783">
    <property type="component" value="Unassembled WGS sequence"/>
</dbReference>
<dbReference type="Gene3D" id="3.40.50.1820">
    <property type="entry name" value="alpha/beta hydrolase"/>
    <property type="match status" value="1"/>
</dbReference>
<dbReference type="GO" id="GO:0016691">
    <property type="term" value="F:chloride peroxidase activity"/>
    <property type="evidence" value="ECO:0007669"/>
    <property type="project" value="UniProtKB-EC"/>
</dbReference>
<dbReference type="RefSeq" id="WP_058277767.1">
    <property type="nucleotide sequence ID" value="NZ_CYPU01000039.1"/>
</dbReference>
<gene>
    <name evidence="2" type="primary">cpo</name>
    <name evidence="2" type="ORF">RUA4292_02407</name>
</gene>
<evidence type="ECO:0000313" key="2">
    <source>
        <dbReference type="EMBL" id="CUH48229.1"/>
    </source>
</evidence>
<reference evidence="2 3" key="1">
    <citation type="submission" date="2015-09" db="EMBL/GenBank/DDBJ databases">
        <authorList>
            <consortium name="Swine Surveillance"/>
        </authorList>
    </citation>
    <scope>NUCLEOTIDE SEQUENCE [LARGE SCALE GENOMIC DNA]</scope>
    <source>
        <strain evidence="2 3">CECT 4292</strain>
    </source>
</reference>
<feature type="domain" description="AB hydrolase-1" evidence="1">
    <location>
        <begin position="25"/>
        <end position="248"/>
    </location>
</feature>
<dbReference type="OrthoDB" id="9804723at2"/>
<dbReference type="GeneID" id="55493611"/>
<dbReference type="EC" id="1.11.1.10" evidence="2"/>
<sequence>MTWTTRPRSDIGGLAAIDEGEGPLVVLLHGVGLRAEAWGAQIDALSAAGYRVLCPEMPGHGETPFHGAIGLDGYANPIAARLTEPAVLIGHSMGALIALDIAASGHDQVRGVAALNAIYRRTSEARAAVTTRAAALDAAAINDPTVTLQRWFGDQVSEEGEACSRWLKDVHPGAYKAAYTIFAESDGPTDAQLGQIKCPALFMTGGDEPNSTPGMSQGMAQQVTNGRVKIIPNAAHMMPMTHPADVNANLLEFVRRCLP</sequence>
<keyword evidence="2" id="KW-0575">Peroxidase</keyword>
<dbReference type="PANTHER" id="PTHR43689">
    <property type="entry name" value="HYDROLASE"/>
    <property type="match status" value="1"/>
</dbReference>
<dbReference type="InterPro" id="IPR000073">
    <property type="entry name" value="AB_hydrolase_1"/>
</dbReference>
<dbReference type="AlphaFoldDB" id="A0A0P1EEK2"/>